<keyword evidence="8" id="KW-0472">Membrane</keyword>
<keyword evidence="4" id="KW-0997">Cell inner membrane</keyword>
<evidence type="ECO:0000259" key="10">
    <source>
        <dbReference type="PROSITE" id="PS50893"/>
    </source>
</evidence>
<dbReference type="InterPro" id="IPR005116">
    <property type="entry name" value="Transp-assoc_OB_typ1"/>
</dbReference>
<keyword evidence="1" id="KW-0813">Transport</keyword>
<dbReference type="InterPro" id="IPR011868">
    <property type="entry name" value="ModC_ABC_ATP-bd"/>
</dbReference>
<keyword evidence="3 9" id="KW-0500">Molybdenum</keyword>
<gene>
    <name evidence="12" type="ORF">SAMN05421829_101453</name>
</gene>
<evidence type="ECO:0000256" key="9">
    <source>
        <dbReference type="PROSITE-ProRule" id="PRU01213"/>
    </source>
</evidence>
<name>A0A1N6NU21_9RHOO</name>
<reference evidence="13" key="1">
    <citation type="submission" date="2017-01" db="EMBL/GenBank/DDBJ databases">
        <authorList>
            <person name="Varghese N."/>
            <person name="Submissions S."/>
        </authorList>
    </citation>
    <scope>NUCLEOTIDE SEQUENCE [LARGE SCALE GENOMIC DNA]</scope>
    <source>
        <strain evidence="13">ATCC 51758</strain>
    </source>
</reference>
<dbReference type="STRING" id="34027.SAMN05421829_101453"/>
<dbReference type="SUPFAM" id="SSF50331">
    <property type="entry name" value="MOP-like"/>
    <property type="match status" value="1"/>
</dbReference>
<dbReference type="GO" id="GO:0016020">
    <property type="term" value="C:membrane"/>
    <property type="evidence" value="ECO:0007669"/>
    <property type="project" value="InterPro"/>
</dbReference>
<evidence type="ECO:0000256" key="6">
    <source>
        <dbReference type="ARBA" id="ARBA00022840"/>
    </source>
</evidence>
<dbReference type="SUPFAM" id="SSF52540">
    <property type="entry name" value="P-loop containing nucleoside triphosphate hydrolases"/>
    <property type="match status" value="1"/>
</dbReference>
<proteinExistence type="predicted"/>
<dbReference type="InterPro" id="IPR008995">
    <property type="entry name" value="Mo/tungstate-bd_C_term_dom"/>
</dbReference>
<dbReference type="PANTHER" id="PTHR43514:SF10">
    <property type="entry name" value="MOLYBDENUM IMPORT ATP-BINDING PROTEIN MODC 2"/>
    <property type="match status" value="1"/>
</dbReference>
<keyword evidence="2" id="KW-1003">Cell membrane</keyword>
<dbReference type="NCBIfam" id="TIGR02142">
    <property type="entry name" value="modC_ABC"/>
    <property type="match status" value="1"/>
</dbReference>
<evidence type="ECO:0000256" key="7">
    <source>
        <dbReference type="ARBA" id="ARBA00022967"/>
    </source>
</evidence>
<evidence type="ECO:0000256" key="2">
    <source>
        <dbReference type="ARBA" id="ARBA00022475"/>
    </source>
</evidence>
<feature type="domain" description="ABC transporter" evidence="10">
    <location>
        <begin position="8"/>
        <end position="246"/>
    </location>
</feature>
<dbReference type="RefSeq" id="WP_076600453.1">
    <property type="nucleotide sequence ID" value="NZ_FTMD01000001.1"/>
</dbReference>
<evidence type="ECO:0000256" key="5">
    <source>
        <dbReference type="ARBA" id="ARBA00022741"/>
    </source>
</evidence>
<keyword evidence="13" id="KW-1185">Reference proteome</keyword>
<dbReference type="InterPro" id="IPR003439">
    <property type="entry name" value="ABC_transporter-like_ATP-bd"/>
</dbReference>
<dbReference type="InterPro" id="IPR027417">
    <property type="entry name" value="P-loop_NTPase"/>
</dbReference>
<dbReference type="PANTHER" id="PTHR43514">
    <property type="entry name" value="ABC TRANSPORTER I FAMILY MEMBER 10"/>
    <property type="match status" value="1"/>
</dbReference>
<dbReference type="OrthoDB" id="5298774at2"/>
<feature type="domain" description="Mop" evidence="11">
    <location>
        <begin position="305"/>
        <end position="369"/>
    </location>
</feature>
<dbReference type="InterPro" id="IPR050334">
    <property type="entry name" value="Molybdenum_import_ModC"/>
</dbReference>
<dbReference type="Gene3D" id="2.40.50.100">
    <property type="match status" value="1"/>
</dbReference>
<dbReference type="GO" id="GO:0016887">
    <property type="term" value="F:ATP hydrolysis activity"/>
    <property type="evidence" value="ECO:0007669"/>
    <property type="project" value="InterPro"/>
</dbReference>
<evidence type="ECO:0000256" key="1">
    <source>
        <dbReference type="ARBA" id="ARBA00022448"/>
    </source>
</evidence>
<dbReference type="EMBL" id="FTMD01000001">
    <property type="protein sequence ID" value="SIP95476.1"/>
    <property type="molecule type" value="Genomic_DNA"/>
</dbReference>
<dbReference type="InterPro" id="IPR017871">
    <property type="entry name" value="ABC_transporter-like_CS"/>
</dbReference>
<dbReference type="PROSITE" id="PS50893">
    <property type="entry name" value="ABC_TRANSPORTER_2"/>
    <property type="match status" value="1"/>
</dbReference>
<dbReference type="GO" id="GO:0015098">
    <property type="term" value="F:molybdate ion transmembrane transporter activity"/>
    <property type="evidence" value="ECO:0007669"/>
    <property type="project" value="InterPro"/>
</dbReference>
<organism evidence="12 13">
    <name type="scientific">Aromatoleum tolulyticum</name>
    <dbReference type="NCBI Taxonomy" id="34027"/>
    <lineage>
        <taxon>Bacteria</taxon>
        <taxon>Pseudomonadati</taxon>
        <taxon>Pseudomonadota</taxon>
        <taxon>Betaproteobacteria</taxon>
        <taxon>Rhodocyclales</taxon>
        <taxon>Rhodocyclaceae</taxon>
        <taxon>Aromatoleum</taxon>
    </lineage>
</organism>
<keyword evidence="5" id="KW-0547">Nucleotide-binding</keyword>
<evidence type="ECO:0000256" key="4">
    <source>
        <dbReference type="ARBA" id="ARBA00022519"/>
    </source>
</evidence>
<dbReference type="Pfam" id="PF00005">
    <property type="entry name" value="ABC_tran"/>
    <property type="match status" value="1"/>
</dbReference>
<dbReference type="GO" id="GO:0140359">
    <property type="term" value="F:ABC-type transporter activity"/>
    <property type="evidence" value="ECO:0007669"/>
    <property type="project" value="InterPro"/>
</dbReference>
<dbReference type="PROSITE" id="PS00211">
    <property type="entry name" value="ABC_TRANSPORTER_1"/>
    <property type="match status" value="1"/>
</dbReference>
<accession>A0A1N6NU21</accession>
<dbReference type="Gene3D" id="3.40.50.300">
    <property type="entry name" value="P-loop containing nucleotide triphosphate hydrolases"/>
    <property type="match status" value="1"/>
</dbReference>
<keyword evidence="7" id="KW-1278">Translocase</keyword>
<dbReference type="SMART" id="SM00382">
    <property type="entry name" value="AAA"/>
    <property type="match status" value="1"/>
</dbReference>
<dbReference type="InterPro" id="IPR003593">
    <property type="entry name" value="AAA+_ATPase"/>
</dbReference>
<evidence type="ECO:0000256" key="8">
    <source>
        <dbReference type="ARBA" id="ARBA00023136"/>
    </source>
</evidence>
<dbReference type="GO" id="GO:0005524">
    <property type="term" value="F:ATP binding"/>
    <property type="evidence" value="ECO:0007669"/>
    <property type="project" value="UniProtKB-KW"/>
</dbReference>
<dbReference type="AlphaFoldDB" id="A0A1N6NU21"/>
<dbReference type="Proteomes" id="UP000186819">
    <property type="component" value="Unassembled WGS sequence"/>
</dbReference>
<sequence>MRPAAAAVEGSGAGIEARFRLAWSGFALDAALQLPGRGVSALFGHSGSGKTTLLRCLAGLERATDGYLAVRGEVWQDDACGVYVPTHRRPLGYVFQEASLFPHLSVRRNLEFGLKRVAAAERRVSLDHAIALLGIEPLLERMPERLSGGERQRVAIARALATSPRLLLMDEPLAALDARRKAEILPYLERLHGELDMPVVYVSHAPEEVARLADHVVLLRDGRVLASGAIDEVMPRLDLPFAHDEEAFVVVDALVAGRDERFALTRLEFAGLPLWITGLDAPLGAQVRARVLARDVSLALAERHDSSILNVLPARVVSLDDASPGRTLVRLDVAGRALLARITTRSAVQMGIAPGMSLFAQVKGVALLR</sequence>
<dbReference type="Pfam" id="PF03459">
    <property type="entry name" value="TOBE"/>
    <property type="match status" value="1"/>
</dbReference>
<evidence type="ECO:0000313" key="13">
    <source>
        <dbReference type="Proteomes" id="UP000186819"/>
    </source>
</evidence>
<evidence type="ECO:0000259" key="11">
    <source>
        <dbReference type="PROSITE" id="PS51866"/>
    </source>
</evidence>
<evidence type="ECO:0000256" key="3">
    <source>
        <dbReference type="ARBA" id="ARBA00022505"/>
    </source>
</evidence>
<keyword evidence="6 12" id="KW-0067">ATP-binding</keyword>
<dbReference type="InterPro" id="IPR004606">
    <property type="entry name" value="Mop_domain"/>
</dbReference>
<evidence type="ECO:0000313" key="12">
    <source>
        <dbReference type="EMBL" id="SIP95476.1"/>
    </source>
</evidence>
<dbReference type="PROSITE" id="PS51866">
    <property type="entry name" value="MOP"/>
    <property type="match status" value="1"/>
</dbReference>
<protein>
    <submittedName>
        <fullName evidence="12">Molybdate transport system ATP-binding protein</fullName>
    </submittedName>
</protein>